<dbReference type="PANTHER" id="PTHR30560:SF3">
    <property type="entry name" value="TRIGGER FACTOR-LIKE PROTEIN TIG, CHLOROPLASTIC"/>
    <property type="match status" value="1"/>
</dbReference>
<comment type="catalytic activity">
    <reaction evidence="1">
        <text>[protein]-peptidylproline (omega=180) = [protein]-peptidylproline (omega=0)</text>
        <dbReference type="Rhea" id="RHEA:16237"/>
        <dbReference type="Rhea" id="RHEA-COMP:10747"/>
        <dbReference type="Rhea" id="RHEA-COMP:10748"/>
        <dbReference type="ChEBI" id="CHEBI:83833"/>
        <dbReference type="ChEBI" id="CHEBI:83834"/>
        <dbReference type="EC" id="5.2.1.8"/>
    </reaction>
</comment>
<dbReference type="PANTHER" id="PTHR30560">
    <property type="entry name" value="TRIGGER FACTOR CHAPERONE AND PEPTIDYL-PROLYL CIS/TRANS ISOMERASE"/>
    <property type="match status" value="1"/>
</dbReference>
<dbReference type="InterPro" id="IPR001179">
    <property type="entry name" value="PPIase_FKBP_dom"/>
</dbReference>
<dbReference type="InterPro" id="IPR008880">
    <property type="entry name" value="Trigger_fac_C"/>
</dbReference>
<dbReference type="EMBL" id="UINC01106206">
    <property type="protein sequence ID" value="SVC70708.1"/>
    <property type="molecule type" value="Genomic_DNA"/>
</dbReference>
<evidence type="ECO:0000256" key="2">
    <source>
        <dbReference type="ARBA" id="ARBA00005464"/>
    </source>
</evidence>
<dbReference type="AlphaFoldDB" id="A0A382PDA3"/>
<dbReference type="SUPFAM" id="SSF54534">
    <property type="entry name" value="FKBP-like"/>
    <property type="match status" value="1"/>
</dbReference>
<evidence type="ECO:0000256" key="3">
    <source>
        <dbReference type="ARBA" id="ARBA00013194"/>
    </source>
</evidence>
<dbReference type="SUPFAM" id="SSF109998">
    <property type="entry name" value="Triger factor/SurA peptide-binding domain-like"/>
    <property type="match status" value="1"/>
</dbReference>
<keyword evidence="6" id="KW-0413">Isomerase</keyword>
<feature type="domain" description="Trigger factor C-terminal" evidence="9">
    <location>
        <begin position="265"/>
        <end position="332"/>
    </location>
</feature>
<dbReference type="Gene3D" id="3.10.50.40">
    <property type="match status" value="1"/>
</dbReference>
<dbReference type="Gene3D" id="3.30.70.1050">
    <property type="entry name" value="Trigger factor ribosome-binding domain"/>
    <property type="match status" value="1"/>
</dbReference>
<dbReference type="NCBIfam" id="TIGR00115">
    <property type="entry name" value="tig"/>
    <property type="match status" value="1"/>
</dbReference>
<evidence type="ECO:0000256" key="5">
    <source>
        <dbReference type="ARBA" id="ARBA00023186"/>
    </source>
</evidence>
<feature type="domain" description="Trigger factor ribosome-binding bacterial" evidence="8">
    <location>
        <begin position="7"/>
        <end position="147"/>
    </location>
</feature>
<organism evidence="10">
    <name type="scientific">marine metagenome</name>
    <dbReference type="NCBI Taxonomy" id="408172"/>
    <lineage>
        <taxon>unclassified sequences</taxon>
        <taxon>metagenomes</taxon>
        <taxon>ecological metagenomes</taxon>
    </lineage>
</organism>
<evidence type="ECO:0000259" key="7">
    <source>
        <dbReference type="Pfam" id="PF00254"/>
    </source>
</evidence>
<evidence type="ECO:0000256" key="1">
    <source>
        <dbReference type="ARBA" id="ARBA00000971"/>
    </source>
</evidence>
<accession>A0A382PDA3</accession>
<dbReference type="InterPro" id="IPR036611">
    <property type="entry name" value="Trigger_fac_ribosome-bd_sf"/>
</dbReference>
<evidence type="ECO:0000313" key="10">
    <source>
        <dbReference type="EMBL" id="SVC70708.1"/>
    </source>
</evidence>
<evidence type="ECO:0000259" key="8">
    <source>
        <dbReference type="Pfam" id="PF05697"/>
    </source>
</evidence>
<dbReference type="InterPro" id="IPR005215">
    <property type="entry name" value="Trig_fac"/>
</dbReference>
<dbReference type="Pfam" id="PF00254">
    <property type="entry name" value="FKBP_C"/>
    <property type="match status" value="1"/>
</dbReference>
<keyword evidence="4" id="KW-0697">Rotamase</keyword>
<dbReference type="GO" id="GO:0043022">
    <property type="term" value="F:ribosome binding"/>
    <property type="evidence" value="ECO:0007669"/>
    <property type="project" value="TreeGrafter"/>
</dbReference>
<dbReference type="SUPFAM" id="SSF102735">
    <property type="entry name" value="Trigger factor ribosome-binding domain"/>
    <property type="match status" value="1"/>
</dbReference>
<dbReference type="GO" id="GO:0003755">
    <property type="term" value="F:peptidyl-prolyl cis-trans isomerase activity"/>
    <property type="evidence" value="ECO:0007669"/>
    <property type="project" value="UniProtKB-KW"/>
</dbReference>
<feature type="non-terminal residue" evidence="10">
    <location>
        <position position="345"/>
    </location>
</feature>
<evidence type="ECO:0000256" key="4">
    <source>
        <dbReference type="ARBA" id="ARBA00023110"/>
    </source>
</evidence>
<dbReference type="InterPro" id="IPR037041">
    <property type="entry name" value="Trigger_fac_C_sf"/>
</dbReference>
<feature type="non-terminal residue" evidence="10">
    <location>
        <position position="1"/>
    </location>
</feature>
<dbReference type="Gene3D" id="1.10.3120.10">
    <property type="entry name" value="Trigger factor, C-terminal domain"/>
    <property type="match status" value="1"/>
</dbReference>
<proteinExistence type="inferred from homology"/>
<dbReference type="Pfam" id="PF05697">
    <property type="entry name" value="Trigger_N"/>
    <property type="match status" value="1"/>
</dbReference>
<protein>
    <recommendedName>
        <fullName evidence="3">peptidylprolyl isomerase</fullName>
        <ecNumber evidence="3">5.2.1.8</ecNumber>
    </recommendedName>
</protein>
<dbReference type="Pfam" id="PF05698">
    <property type="entry name" value="Trigger_C"/>
    <property type="match status" value="1"/>
</dbReference>
<sequence>KNELDLSIDQSQGCEITIKVKVASDRVKSARLAVAKKLGGDLKLPGFRKGHVPIQVVEQRFGDTLDREALDELVQQTYNEALIQADLSPISEGQISDVKYTPGEELSFSASFDTRPEINISRMGGFQIERPPIEMSESQVEEVIEHLRKQNGIWIPSSTEKPKDGDLVSVKVENTTDTEKESDTTKPYEFTLGNDHALPEIEEGIKTLTSGEANTFEVGFPDDFPDDELRGKTKSLHIELESHKTLEIPDLNDEFAKSLGEFADLEELRQKIEMDLKKEAEDRRDNIVRSKLLDCVMDANPFPVPQSMIDRYVESLLGNSDELTEEKLMEAKKEISPQAELVVRR</sequence>
<keyword evidence="5" id="KW-0143">Chaperone</keyword>
<dbReference type="GO" id="GO:0043335">
    <property type="term" value="P:protein unfolding"/>
    <property type="evidence" value="ECO:0007669"/>
    <property type="project" value="TreeGrafter"/>
</dbReference>
<evidence type="ECO:0000259" key="9">
    <source>
        <dbReference type="Pfam" id="PF05698"/>
    </source>
</evidence>
<dbReference type="GO" id="GO:0051083">
    <property type="term" value="P:'de novo' cotranslational protein folding"/>
    <property type="evidence" value="ECO:0007669"/>
    <property type="project" value="TreeGrafter"/>
</dbReference>
<dbReference type="InterPro" id="IPR027304">
    <property type="entry name" value="Trigger_fact/SurA_dom_sf"/>
</dbReference>
<reference evidence="10" key="1">
    <citation type="submission" date="2018-05" db="EMBL/GenBank/DDBJ databases">
        <authorList>
            <person name="Lanie J.A."/>
            <person name="Ng W.-L."/>
            <person name="Kazmierczak K.M."/>
            <person name="Andrzejewski T.M."/>
            <person name="Davidsen T.M."/>
            <person name="Wayne K.J."/>
            <person name="Tettelin H."/>
            <person name="Glass J.I."/>
            <person name="Rusch D."/>
            <person name="Podicherti R."/>
            <person name="Tsui H.-C.T."/>
            <person name="Winkler M.E."/>
        </authorList>
    </citation>
    <scope>NUCLEOTIDE SEQUENCE</scope>
</reference>
<dbReference type="GO" id="GO:0015031">
    <property type="term" value="P:protein transport"/>
    <property type="evidence" value="ECO:0007669"/>
    <property type="project" value="InterPro"/>
</dbReference>
<comment type="similarity">
    <text evidence="2">Belongs to the FKBP-type PPIase family. Tig subfamily.</text>
</comment>
<feature type="domain" description="PPIase FKBP-type" evidence="7">
    <location>
        <begin position="159"/>
        <end position="233"/>
    </location>
</feature>
<dbReference type="InterPro" id="IPR008881">
    <property type="entry name" value="Trigger_fac_ribosome-bd_bac"/>
</dbReference>
<evidence type="ECO:0000256" key="6">
    <source>
        <dbReference type="ARBA" id="ARBA00023235"/>
    </source>
</evidence>
<dbReference type="GO" id="GO:0044183">
    <property type="term" value="F:protein folding chaperone"/>
    <property type="evidence" value="ECO:0007669"/>
    <property type="project" value="TreeGrafter"/>
</dbReference>
<dbReference type="EC" id="5.2.1.8" evidence="3"/>
<dbReference type="InterPro" id="IPR046357">
    <property type="entry name" value="PPIase_dom_sf"/>
</dbReference>
<gene>
    <name evidence="10" type="ORF">METZ01_LOCUS323562</name>
</gene>
<name>A0A382PDA3_9ZZZZ</name>